<evidence type="ECO:0000313" key="3">
    <source>
        <dbReference type="Proteomes" id="UP000649617"/>
    </source>
</evidence>
<feature type="non-terminal residue" evidence="2">
    <location>
        <position position="198"/>
    </location>
</feature>
<proteinExistence type="predicted"/>
<dbReference type="AlphaFoldDB" id="A0A812QF88"/>
<dbReference type="OrthoDB" id="421255at2759"/>
<evidence type="ECO:0000256" key="1">
    <source>
        <dbReference type="SAM" id="MobiDB-lite"/>
    </source>
</evidence>
<feature type="compositionally biased region" description="Acidic residues" evidence="1">
    <location>
        <begin position="120"/>
        <end position="132"/>
    </location>
</feature>
<evidence type="ECO:0000313" key="2">
    <source>
        <dbReference type="EMBL" id="CAE7368184.1"/>
    </source>
</evidence>
<comment type="caution">
    <text evidence="2">The sequence shown here is derived from an EMBL/GenBank/DDBJ whole genome shotgun (WGS) entry which is preliminary data.</text>
</comment>
<feature type="region of interest" description="Disordered" evidence="1">
    <location>
        <begin position="159"/>
        <end position="198"/>
    </location>
</feature>
<reference evidence="2" key="1">
    <citation type="submission" date="2021-02" db="EMBL/GenBank/DDBJ databases">
        <authorList>
            <person name="Dougan E. K."/>
            <person name="Rhodes N."/>
            <person name="Thang M."/>
            <person name="Chan C."/>
        </authorList>
    </citation>
    <scope>NUCLEOTIDE SEQUENCE</scope>
</reference>
<accession>A0A812QF88</accession>
<sequence length="198" mass="21694">MREGGVLIAEVPDKNVDLKTTSKYNDVLAPVLKRMREVANRKLPAIEFIREEVFKLLQLSKREPEEKHVIEFSRVIRKNLSFVKMKARRNEPSEALVDMINEMKAKKEAEKAAAGKDPQASEDDESDDDDGDGPAGNDLCGLLNEFTTSAKAVVAGSQFESQPLEAEPEDANTAKPVKVEMVEDSPPPSSEGVGVAAT</sequence>
<keyword evidence="3" id="KW-1185">Reference proteome</keyword>
<protein>
    <submittedName>
        <fullName evidence="2">Uncharacterized protein</fullName>
    </submittedName>
</protein>
<dbReference type="Proteomes" id="UP000649617">
    <property type="component" value="Unassembled WGS sequence"/>
</dbReference>
<dbReference type="EMBL" id="CAJNIZ010014958">
    <property type="protein sequence ID" value="CAE7368184.1"/>
    <property type="molecule type" value="Genomic_DNA"/>
</dbReference>
<gene>
    <name evidence="2" type="ORF">SPIL2461_LOCUS8919</name>
</gene>
<feature type="region of interest" description="Disordered" evidence="1">
    <location>
        <begin position="106"/>
        <end position="142"/>
    </location>
</feature>
<organism evidence="2 3">
    <name type="scientific">Symbiodinium pilosum</name>
    <name type="common">Dinoflagellate</name>
    <dbReference type="NCBI Taxonomy" id="2952"/>
    <lineage>
        <taxon>Eukaryota</taxon>
        <taxon>Sar</taxon>
        <taxon>Alveolata</taxon>
        <taxon>Dinophyceae</taxon>
        <taxon>Suessiales</taxon>
        <taxon>Symbiodiniaceae</taxon>
        <taxon>Symbiodinium</taxon>
    </lineage>
</organism>
<name>A0A812QF88_SYMPI</name>